<dbReference type="AlphaFoldDB" id="A0A1W0D2D0"/>
<dbReference type="EMBL" id="MUKV01000009">
    <property type="protein sequence ID" value="OQS41012.1"/>
    <property type="molecule type" value="Genomic_DNA"/>
</dbReference>
<accession>A0A1W0D2D0</accession>
<reference evidence="1 2" key="1">
    <citation type="submission" date="2017-02" db="EMBL/GenBank/DDBJ databases">
        <title>Chromobacterium haemolyticum H5244.</title>
        <authorList>
            <person name="Gulvik C.A."/>
        </authorList>
    </citation>
    <scope>NUCLEOTIDE SEQUENCE [LARGE SCALE GENOMIC DNA]</scope>
    <source>
        <strain evidence="1 2">H5244</strain>
    </source>
</reference>
<comment type="caution">
    <text evidence="1">The sequence shown here is derived from an EMBL/GenBank/DDBJ whole genome shotgun (WGS) entry which is preliminary data.</text>
</comment>
<organism evidence="1 2">
    <name type="scientific">Chromobacterium haemolyticum</name>
    <dbReference type="NCBI Taxonomy" id="394935"/>
    <lineage>
        <taxon>Bacteria</taxon>
        <taxon>Pseudomonadati</taxon>
        <taxon>Pseudomonadota</taxon>
        <taxon>Betaproteobacteria</taxon>
        <taxon>Neisseriales</taxon>
        <taxon>Chromobacteriaceae</taxon>
        <taxon>Chromobacterium</taxon>
    </lineage>
</organism>
<evidence type="ECO:0000313" key="2">
    <source>
        <dbReference type="Proteomes" id="UP000192721"/>
    </source>
</evidence>
<dbReference type="RefSeq" id="WP_081555289.1">
    <property type="nucleotide sequence ID" value="NZ_MUKV01000009.1"/>
</dbReference>
<evidence type="ECO:0000313" key="1">
    <source>
        <dbReference type="EMBL" id="OQS41012.1"/>
    </source>
</evidence>
<protein>
    <submittedName>
        <fullName evidence="1">Uncharacterized protein</fullName>
    </submittedName>
</protein>
<gene>
    <name evidence="1" type="ORF">B0T45_09260</name>
</gene>
<name>A0A1W0D2D0_9NEIS</name>
<sequence length="82" mass="9028">MAEAGTANLREAKLASLAEYLSQNGMTLAELVEMEYADSEGEVLEMLRELKARGYKVKKRYNSGGPATYNIETGTGTFLDIF</sequence>
<proteinExistence type="predicted"/>
<dbReference type="Proteomes" id="UP000192721">
    <property type="component" value="Unassembled WGS sequence"/>
</dbReference>